<dbReference type="PATRIC" id="fig|1299334.3.peg.8889"/>
<protein>
    <submittedName>
        <fullName evidence="1">Uncharacterized protein</fullName>
    </submittedName>
</protein>
<name>X7Z5E6_MYCXE</name>
<dbReference type="EMBL" id="JAOB01000081">
    <property type="protein sequence ID" value="EUA14008.1"/>
    <property type="molecule type" value="Genomic_DNA"/>
</dbReference>
<proteinExistence type="predicted"/>
<dbReference type="AlphaFoldDB" id="X7Z5E6"/>
<accession>X7Z5E6</accession>
<reference evidence="1" key="1">
    <citation type="submission" date="2014-01" db="EMBL/GenBank/DDBJ databases">
        <authorList>
            <person name="Brown-Elliot B."/>
            <person name="Wallace R."/>
            <person name="Lenaerts A."/>
            <person name="Ordway D."/>
            <person name="DeGroote M.A."/>
            <person name="Parker T."/>
            <person name="Sizemore C."/>
            <person name="Tallon L.J."/>
            <person name="Sadzewicz L.K."/>
            <person name="Sengamalay N."/>
            <person name="Fraser C.M."/>
            <person name="Hine E."/>
            <person name="Shefchek K.A."/>
            <person name="Das S.P."/>
            <person name="Tettelin H."/>
        </authorList>
    </citation>
    <scope>NUCLEOTIDE SEQUENCE [LARGE SCALE GENOMIC DNA]</scope>
    <source>
        <strain evidence="1">4042</strain>
    </source>
</reference>
<gene>
    <name evidence="1" type="ORF">I553_7128</name>
</gene>
<evidence type="ECO:0000313" key="1">
    <source>
        <dbReference type="EMBL" id="EUA14008.1"/>
    </source>
</evidence>
<sequence>MPGTSGIAKDATLIAIAAAIISARFAAVRSTKAPMGV</sequence>
<organism evidence="1">
    <name type="scientific">Mycobacterium xenopi 4042</name>
    <dbReference type="NCBI Taxonomy" id="1299334"/>
    <lineage>
        <taxon>Bacteria</taxon>
        <taxon>Bacillati</taxon>
        <taxon>Actinomycetota</taxon>
        <taxon>Actinomycetes</taxon>
        <taxon>Mycobacteriales</taxon>
        <taxon>Mycobacteriaceae</taxon>
        <taxon>Mycobacterium</taxon>
    </lineage>
</organism>
<comment type="caution">
    <text evidence="1">The sequence shown here is derived from an EMBL/GenBank/DDBJ whole genome shotgun (WGS) entry which is preliminary data.</text>
</comment>